<dbReference type="EMBL" id="MVGJ01000013">
    <property type="protein sequence ID" value="OOL83580.1"/>
    <property type="molecule type" value="Genomic_DNA"/>
</dbReference>
<dbReference type="NCBIfam" id="TIGR00195">
    <property type="entry name" value="exoDNase_III"/>
    <property type="match status" value="1"/>
</dbReference>
<dbReference type="InterPro" id="IPR020847">
    <property type="entry name" value="AP_endonuclease_F1_BS"/>
</dbReference>
<feature type="binding site" evidence="7">
    <location>
        <position position="54"/>
    </location>
    <ligand>
        <name>Mg(2+)</name>
        <dbReference type="ChEBI" id="CHEBI:18420"/>
        <label>1</label>
    </ligand>
</feature>
<reference evidence="9 10" key="1">
    <citation type="submission" date="2017-02" db="EMBL/GenBank/DDBJ databases">
        <title>Clonality and virulence of isolates of VRE in Hematopoietic Stem Cell Transplanted (HSCT) patients.</title>
        <authorList>
            <person name="Marchi A.P."/>
            <person name="Martins R.C."/>
            <person name="Marie S.K."/>
            <person name="Levin A.S."/>
            <person name="Costa S.F."/>
        </authorList>
    </citation>
    <scope>NUCLEOTIDE SEQUENCE [LARGE SCALE GENOMIC DNA]</scope>
    <source>
        <strain evidence="9 10">LIM1759</strain>
    </source>
</reference>
<comment type="similarity">
    <text evidence="2">Belongs to the DNA repair enzymes AP/ExoA family.</text>
</comment>
<dbReference type="PANTHER" id="PTHR22748:SF6">
    <property type="entry name" value="DNA-(APURINIC OR APYRIMIDINIC SITE) ENDONUCLEASE"/>
    <property type="match status" value="1"/>
</dbReference>
<feature type="binding site" evidence="7">
    <location>
        <position position="165"/>
    </location>
    <ligand>
        <name>Mg(2+)</name>
        <dbReference type="ChEBI" id="CHEBI:18420"/>
        <label>1</label>
    </ligand>
</feature>
<dbReference type="SUPFAM" id="SSF56219">
    <property type="entry name" value="DNase I-like"/>
    <property type="match status" value="1"/>
</dbReference>
<feature type="site" description="Interaction with DNA substrate" evidence="8">
    <location>
        <position position="261"/>
    </location>
</feature>
<proteinExistence type="inferred from homology"/>
<dbReference type="InterPro" id="IPR005135">
    <property type="entry name" value="Endo/exonuclease/phosphatase"/>
</dbReference>
<dbReference type="GO" id="GO:0003677">
    <property type="term" value="F:DNA binding"/>
    <property type="evidence" value="ECO:0007669"/>
    <property type="project" value="InterPro"/>
</dbReference>
<evidence type="ECO:0000256" key="1">
    <source>
        <dbReference type="ARBA" id="ARBA00001936"/>
    </source>
</evidence>
<evidence type="ECO:0000313" key="9">
    <source>
        <dbReference type="EMBL" id="OOL83580.1"/>
    </source>
</evidence>
<sequence>MRYNSIAKVRKLIRRSVLLLKFISWNVNGLRAIVNKNFLEVFHELDADFFCLQETKLQAGQIDLDLPGYYQYWNYAERKGYSGTAIFAKKPALNATYGMGIDIHDTEGRLITLEYSDFFLVTCYTPNSQSELKRLDYRLEWEEAFYNYLENLKKQKPVIVCGDLNVAHQKIDLKNWKTNQKNAGFTPEERAALSRLLDNGFIDTFRYFYPTQEGVYSWWNYRFNSRKNNAGWRIDYFLTSKDLEPGLADAKIHTDIMGSDHCPVELDLK</sequence>
<dbReference type="Proteomes" id="UP000191171">
    <property type="component" value="Unassembled WGS sequence"/>
</dbReference>
<evidence type="ECO:0000256" key="4">
    <source>
        <dbReference type="ARBA" id="ARBA00022801"/>
    </source>
</evidence>
<comment type="cofactor">
    <cofactor evidence="1">
        <name>Mn(2+)</name>
        <dbReference type="ChEBI" id="CHEBI:29035"/>
    </cofactor>
</comment>
<evidence type="ECO:0000256" key="6">
    <source>
        <dbReference type="PIRSR" id="PIRSR604808-1"/>
    </source>
</evidence>
<evidence type="ECO:0000256" key="7">
    <source>
        <dbReference type="PIRSR" id="PIRSR604808-2"/>
    </source>
</evidence>
<evidence type="ECO:0000256" key="8">
    <source>
        <dbReference type="PIRSR" id="PIRSR604808-3"/>
    </source>
</evidence>
<dbReference type="InterPro" id="IPR004808">
    <property type="entry name" value="AP_endonuc_1"/>
</dbReference>
<dbReference type="GO" id="GO:0003906">
    <property type="term" value="F:DNA-(apurinic or apyrimidinic site) endonuclease activity"/>
    <property type="evidence" value="ECO:0007669"/>
    <property type="project" value="TreeGrafter"/>
</dbReference>
<keyword evidence="4" id="KW-0378">Hydrolase</keyword>
<dbReference type="GO" id="GO:0046872">
    <property type="term" value="F:metal ion binding"/>
    <property type="evidence" value="ECO:0007669"/>
    <property type="project" value="UniProtKB-KW"/>
</dbReference>
<keyword evidence="3 7" id="KW-0479">Metal-binding</keyword>
<comment type="cofactor">
    <cofactor evidence="7">
        <name>Mg(2+)</name>
        <dbReference type="ChEBI" id="CHEBI:18420"/>
    </cofactor>
    <cofactor evidence="7">
        <name>Mn(2+)</name>
        <dbReference type="ChEBI" id="CHEBI:29035"/>
    </cofactor>
    <text evidence="7">Probably binds two magnesium or manganese ions per subunit.</text>
</comment>
<dbReference type="PROSITE" id="PS00726">
    <property type="entry name" value="AP_NUCLEASE_F1_1"/>
    <property type="match status" value="1"/>
</dbReference>
<dbReference type="GO" id="GO:0008311">
    <property type="term" value="F:double-stranded DNA 3'-5' DNA exonuclease activity"/>
    <property type="evidence" value="ECO:0007669"/>
    <property type="project" value="TreeGrafter"/>
</dbReference>
<protein>
    <submittedName>
        <fullName evidence="9">Exodeoxyribonuclease III</fullName>
    </submittedName>
</protein>
<accession>A0A1S8I649</accession>
<evidence type="ECO:0000256" key="2">
    <source>
        <dbReference type="ARBA" id="ARBA00007092"/>
    </source>
</evidence>
<comment type="caution">
    <text evidence="9">The sequence shown here is derived from an EMBL/GenBank/DDBJ whole genome shotgun (WGS) entry which is preliminary data.</text>
</comment>
<dbReference type="InterPro" id="IPR036691">
    <property type="entry name" value="Endo/exonu/phosph_ase_sf"/>
</dbReference>
<evidence type="ECO:0000313" key="10">
    <source>
        <dbReference type="Proteomes" id="UP000191171"/>
    </source>
</evidence>
<dbReference type="Pfam" id="PF03372">
    <property type="entry name" value="Exo_endo_phos"/>
    <property type="match status" value="1"/>
</dbReference>
<feature type="active site" description="Proton donor/acceptor" evidence="6">
    <location>
        <position position="163"/>
    </location>
</feature>
<feature type="site" description="Important for catalytic activity" evidence="8">
    <location>
        <position position="235"/>
    </location>
</feature>
<dbReference type="PROSITE" id="PS00728">
    <property type="entry name" value="AP_NUCLEASE_F1_3"/>
    <property type="match status" value="1"/>
</dbReference>
<dbReference type="Gene3D" id="3.60.10.10">
    <property type="entry name" value="Endonuclease/exonuclease/phosphatase"/>
    <property type="match status" value="1"/>
</dbReference>
<feature type="binding site" evidence="7">
    <location>
        <position position="261"/>
    </location>
    <ligand>
        <name>Mg(2+)</name>
        <dbReference type="ChEBI" id="CHEBI:18420"/>
        <label>1</label>
    </ligand>
</feature>
<feature type="active site" evidence="6">
    <location>
        <position position="124"/>
    </location>
</feature>
<dbReference type="PANTHER" id="PTHR22748">
    <property type="entry name" value="AP ENDONUCLEASE"/>
    <property type="match status" value="1"/>
</dbReference>
<dbReference type="GO" id="GO:0006284">
    <property type="term" value="P:base-excision repair"/>
    <property type="evidence" value="ECO:0007669"/>
    <property type="project" value="TreeGrafter"/>
</dbReference>
<keyword evidence="5 7" id="KW-0460">Magnesium</keyword>
<evidence type="ECO:0000256" key="3">
    <source>
        <dbReference type="ARBA" id="ARBA00022723"/>
    </source>
</evidence>
<dbReference type="CDD" id="cd09087">
    <property type="entry name" value="Ape1-like_AP-endo"/>
    <property type="match status" value="1"/>
</dbReference>
<name>A0A1S8I649_ENTFC</name>
<dbReference type="InterPro" id="IPR020848">
    <property type="entry name" value="AP_endonuclease_F1_CS"/>
</dbReference>
<dbReference type="AlphaFoldDB" id="A0A1S8I649"/>
<feature type="binding site" evidence="7">
    <location>
        <position position="260"/>
    </location>
    <ligand>
        <name>Mg(2+)</name>
        <dbReference type="ChEBI" id="CHEBI:18420"/>
        <label>1</label>
    </ligand>
</feature>
<feature type="binding site" evidence="7">
    <location>
        <position position="163"/>
    </location>
    <ligand>
        <name>Mg(2+)</name>
        <dbReference type="ChEBI" id="CHEBI:18420"/>
        <label>1</label>
    </ligand>
</feature>
<feature type="site" description="Transition state stabilizer" evidence="8">
    <location>
        <position position="165"/>
    </location>
</feature>
<dbReference type="GO" id="GO:0008081">
    <property type="term" value="F:phosphoric diester hydrolase activity"/>
    <property type="evidence" value="ECO:0007669"/>
    <property type="project" value="TreeGrafter"/>
</dbReference>
<dbReference type="NCBIfam" id="TIGR00633">
    <property type="entry name" value="xth"/>
    <property type="match status" value="1"/>
</dbReference>
<feature type="active site" description="Proton acceptor" evidence="6">
    <location>
        <position position="261"/>
    </location>
</feature>
<organism evidence="9 10">
    <name type="scientific">Enterococcus faecium</name>
    <name type="common">Streptococcus faecium</name>
    <dbReference type="NCBI Taxonomy" id="1352"/>
    <lineage>
        <taxon>Bacteria</taxon>
        <taxon>Bacillati</taxon>
        <taxon>Bacillota</taxon>
        <taxon>Bacilli</taxon>
        <taxon>Lactobacillales</taxon>
        <taxon>Enterococcaceae</taxon>
        <taxon>Enterococcus</taxon>
    </lineage>
</organism>
<evidence type="ECO:0000256" key="5">
    <source>
        <dbReference type="ARBA" id="ARBA00022842"/>
    </source>
</evidence>
<feature type="binding site" evidence="7">
    <location>
        <position position="26"/>
    </location>
    <ligand>
        <name>Mg(2+)</name>
        <dbReference type="ChEBI" id="CHEBI:18420"/>
        <label>1</label>
    </ligand>
</feature>
<dbReference type="PROSITE" id="PS51435">
    <property type="entry name" value="AP_NUCLEASE_F1_4"/>
    <property type="match status" value="1"/>
</dbReference>
<gene>
    <name evidence="9" type="ORF">B1P95_03005</name>
</gene>
<keyword evidence="7" id="KW-0464">Manganese</keyword>